<name>X1GY66_9ZZZZ</name>
<dbReference type="InterPro" id="IPR036514">
    <property type="entry name" value="SGNH_hydro_sf"/>
</dbReference>
<dbReference type="SUPFAM" id="SSF52266">
    <property type="entry name" value="SGNH hydrolase"/>
    <property type="match status" value="1"/>
</dbReference>
<evidence type="ECO:0000259" key="1">
    <source>
        <dbReference type="Pfam" id="PF13472"/>
    </source>
</evidence>
<dbReference type="Gene3D" id="3.40.50.1110">
    <property type="entry name" value="SGNH hydrolase"/>
    <property type="match status" value="1"/>
</dbReference>
<dbReference type="InterPro" id="IPR013830">
    <property type="entry name" value="SGNH_hydro"/>
</dbReference>
<proteinExistence type="predicted"/>
<sequence length="164" mass="18678">MTKKILFIGDSITEGKIGIGYVDIIQHYFPEFQCENYGRGGDTISGIFTRLLKILKTHSENYDIIVIEAGHNDLFLPYIKKKWNFTSIRKVTPLNKIKDFYDKGLRTISLHSKAKIIITTLSCLGEDLSSPLNQKRKFVNDQIKEVGSKHGAYIADVSSLFDKF</sequence>
<dbReference type="PANTHER" id="PTHR30383">
    <property type="entry name" value="THIOESTERASE 1/PROTEASE 1/LYSOPHOSPHOLIPASE L1"/>
    <property type="match status" value="1"/>
</dbReference>
<protein>
    <recommendedName>
        <fullName evidence="1">SGNH hydrolase-type esterase domain-containing protein</fullName>
    </recommendedName>
</protein>
<dbReference type="EMBL" id="BARU01032843">
    <property type="protein sequence ID" value="GAH62102.1"/>
    <property type="molecule type" value="Genomic_DNA"/>
</dbReference>
<dbReference type="InterPro" id="IPR051532">
    <property type="entry name" value="Ester_Hydrolysis_Enzymes"/>
</dbReference>
<feature type="domain" description="SGNH hydrolase-type esterase" evidence="1">
    <location>
        <begin position="7"/>
        <end position="161"/>
    </location>
</feature>
<dbReference type="Pfam" id="PF13472">
    <property type="entry name" value="Lipase_GDSL_2"/>
    <property type="match status" value="1"/>
</dbReference>
<dbReference type="PANTHER" id="PTHR30383:SF5">
    <property type="entry name" value="SGNH HYDROLASE-TYPE ESTERASE DOMAIN-CONTAINING PROTEIN"/>
    <property type="match status" value="1"/>
</dbReference>
<dbReference type="AlphaFoldDB" id="X1GY66"/>
<reference evidence="2" key="1">
    <citation type="journal article" date="2014" name="Front. Microbiol.">
        <title>High frequency of phylogenetically diverse reductive dehalogenase-homologous genes in deep subseafloor sedimentary metagenomes.</title>
        <authorList>
            <person name="Kawai M."/>
            <person name="Futagami T."/>
            <person name="Toyoda A."/>
            <person name="Takaki Y."/>
            <person name="Nishi S."/>
            <person name="Hori S."/>
            <person name="Arai W."/>
            <person name="Tsubouchi T."/>
            <person name="Morono Y."/>
            <person name="Uchiyama I."/>
            <person name="Ito T."/>
            <person name="Fujiyama A."/>
            <person name="Inagaki F."/>
            <person name="Takami H."/>
        </authorList>
    </citation>
    <scope>NUCLEOTIDE SEQUENCE</scope>
    <source>
        <strain evidence="2">Expedition CK06-06</strain>
    </source>
</reference>
<gene>
    <name evidence="2" type="ORF">S03H2_51740</name>
</gene>
<evidence type="ECO:0000313" key="2">
    <source>
        <dbReference type="EMBL" id="GAH62102.1"/>
    </source>
</evidence>
<comment type="caution">
    <text evidence="2">The sequence shown here is derived from an EMBL/GenBank/DDBJ whole genome shotgun (WGS) entry which is preliminary data.</text>
</comment>
<dbReference type="GO" id="GO:0004622">
    <property type="term" value="F:phosphatidylcholine lysophospholipase activity"/>
    <property type="evidence" value="ECO:0007669"/>
    <property type="project" value="TreeGrafter"/>
</dbReference>
<organism evidence="2">
    <name type="scientific">marine sediment metagenome</name>
    <dbReference type="NCBI Taxonomy" id="412755"/>
    <lineage>
        <taxon>unclassified sequences</taxon>
        <taxon>metagenomes</taxon>
        <taxon>ecological metagenomes</taxon>
    </lineage>
</organism>
<feature type="non-terminal residue" evidence="2">
    <location>
        <position position="164"/>
    </location>
</feature>
<accession>X1GY66</accession>